<evidence type="ECO:0000313" key="1">
    <source>
        <dbReference type="EMBL" id="UUR56206.1"/>
    </source>
</evidence>
<dbReference type="EMBL" id="ON960072">
    <property type="protein sequence ID" value="UUR56206.1"/>
    <property type="molecule type" value="Genomic_DNA"/>
</dbReference>
<evidence type="ECO:0000313" key="2">
    <source>
        <dbReference type="Proteomes" id="UP001165482"/>
    </source>
</evidence>
<reference evidence="1" key="1">
    <citation type="submission" date="2022-07" db="EMBL/GenBank/DDBJ databases">
        <authorList>
            <person name="Liu M."/>
        </authorList>
    </citation>
    <scope>NUCLEOTIDE SEQUENCE</scope>
</reference>
<gene>
    <name evidence="1" type="ORF">pXoo2106_17</name>
</gene>
<sequence>MSIIRVHNQTVQVVHPDTNEYFHCVSTQQAQFLAGIMRNVHRAGYTEGRNAAPQWKWGWLVRKESFWFGVHYSPHNKRWCINLIPCCTFWITKPGGNTP</sequence>
<keyword evidence="2" id="KW-1185">Reference proteome</keyword>
<accession>A0AAX3C224</accession>
<protein>
    <submittedName>
        <fullName evidence="1">Uncharacterized protein</fullName>
    </submittedName>
</protein>
<organism evidence="1 2">
    <name type="scientific">Xanthomonas phage pXoo2106</name>
    <dbReference type="NCBI Taxonomy" id="2970483"/>
    <lineage>
        <taxon>Viruses</taxon>
        <taxon>Duplodnaviria</taxon>
        <taxon>Heunggongvirae</taxon>
        <taxon>Uroviricota</taxon>
        <taxon>Caudoviricetes</taxon>
        <taxon>Autographivirales</taxon>
        <taxon>Autonotataviridae</taxon>
        <taxon>Gujervirinae</taxon>
        <taxon>Pradovirus</taxon>
        <taxon>Pradovirus pXoo2106</taxon>
    </lineage>
</organism>
<proteinExistence type="predicted"/>
<name>A0AAX3C224_9CAUD</name>
<dbReference type="Proteomes" id="UP001165482">
    <property type="component" value="Segment"/>
</dbReference>